<keyword evidence="6" id="KW-1185">Reference proteome</keyword>
<evidence type="ECO:0000313" key="6">
    <source>
        <dbReference type="Proteomes" id="UP000594262"/>
    </source>
</evidence>
<dbReference type="Pfam" id="PF01549">
    <property type="entry name" value="ShK"/>
    <property type="match status" value="3"/>
</dbReference>
<accession>A0A7M5XFV9</accession>
<dbReference type="RefSeq" id="XP_066926747.1">
    <property type="nucleotide sequence ID" value="XM_067070646.1"/>
</dbReference>
<dbReference type="Proteomes" id="UP000594262">
    <property type="component" value="Unplaced"/>
</dbReference>
<evidence type="ECO:0000256" key="3">
    <source>
        <dbReference type="SAM" id="SignalP"/>
    </source>
</evidence>
<evidence type="ECO:0000256" key="1">
    <source>
        <dbReference type="PROSITE-ProRule" id="PRU01005"/>
    </source>
</evidence>
<feature type="signal peptide" evidence="3">
    <location>
        <begin position="1"/>
        <end position="16"/>
    </location>
</feature>
<dbReference type="PROSITE" id="PS51670">
    <property type="entry name" value="SHKT"/>
    <property type="match status" value="1"/>
</dbReference>
<feature type="domain" description="ShKT" evidence="4">
    <location>
        <begin position="296"/>
        <end position="344"/>
    </location>
</feature>
<feature type="chain" id="PRO_5029892654" description="ShKT domain-containing protein" evidence="3">
    <location>
        <begin position="17"/>
        <end position="386"/>
    </location>
</feature>
<dbReference type="GeneID" id="136814133"/>
<protein>
    <recommendedName>
        <fullName evidence="4">ShKT domain-containing protein</fullName>
    </recommendedName>
</protein>
<sequence length="386" mass="44437">MVRLLVCVTFLLVVLATHGNAYSAKDLMAELEKELEIAQKDRKEVKKNSLSSLDSLQDMKARLEELEKDLKAKRSRGGSNDENTKHMQDAMKKLDAELERHSKRQASKKSASSLSFDELMDDIRETGSMRDDLKNKFYNIIGYKQSSQDDIDQHFKRAYLEGSLGSILDQIRNSKRGSQKDEIFRREDSECKDVRSDCARLKSYCENYREKLEGACDKTCQYCRECKNSGAISDEMCESLRKESRNNPQGLDYCFMDGYTDRMRNICYKSCGYCKAPAPPKCSETQYKCCWDDVTTKVDNAGSNCPACVDQYKYACTTFKEDCSSRYKPGEFMHTYCPDTCNLCGGGCLNERGFDEYCAFWKTDLNWCVENEDKMRHYCNKECGFC</sequence>
<dbReference type="InterPro" id="IPR003582">
    <property type="entry name" value="ShKT_dom"/>
</dbReference>
<evidence type="ECO:0000313" key="5">
    <source>
        <dbReference type="EnsemblMetazoa" id="CLYHEMP022346.1"/>
    </source>
</evidence>
<dbReference type="EnsemblMetazoa" id="CLYHEMT022346.1">
    <property type="protein sequence ID" value="CLYHEMP022346.1"/>
    <property type="gene ID" value="CLYHEMG022346"/>
</dbReference>
<organism evidence="5 6">
    <name type="scientific">Clytia hemisphaerica</name>
    <dbReference type="NCBI Taxonomy" id="252671"/>
    <lineage>
        <taxon>Eukaryota</taxon>
        <taxon>Metazoa</taxon>
        <taxon>Cnidaria</taxon>
        <taxon>Hydrozoa</taxon>
        <taxon>Hydroidolina</taxon>
        <taxon>Leptothecata</taxon>
        <taxon>Obeliida</taxon>
        <taxon>Clytiidae</taxon>
        <taxon>Clytia</taxon>
    </lineage>
</organism>
<dbReference type="OrthoDB" id="5949834at2759"/>
<dbReference type="SMART" id="SM00254">
    <property type="entry name" value="ShKT"/>
    <property type="match status" value="3"/>
</dbReference>
<name>A0A7M5XFV9_9CNID</name>
<dbReference type="AlphaFoldDB" id="A0A7M5XFV9"/>
<reference evidence="5" key="1">
    <citation type="submission" date="2021-01" db="UniProtKB">
        <authorList>
            <consortium name="EnsemblMetazoa"/>
        </authorList>
    </citation>
    <scope>IDENTIFICATION</scope>
</reference>
<keyword evidence="2" id="KW-0175">Coiled coil</keyword>
<keyword evidence="3" id="KW-0732">Signal</keyword>
<proteinExistence type="predicted"/>
<comment type="caution">
    <text evidence="1">Lacks conserved residue(s) required for the propagation of feature annotation.</text>
</comment>
<feature type="coiled-coil region" evidence="2">
    <location>
        <begin position="21"/>
        <end position="104"/>
    </location>
</feature>
<evidence type="ECO:0000259" key="4">
    <source>
        <dbReference type="PROSITE" id="PS51670"/>
    </source>
</evidence>
<evidence type="ECO:0000256" key="2">
    <source>
        <dbReference type="SAM" id="Coils"/>
    </source>
</evidence>